<comment type="caution">
    <text evidence="7">The sequence shown here is derived from an EMBL/GenBank/DDBJ whole genome shotgun (WGS) entry which is preliminary data.</text>
</comment>
<feature type="transmembrane region" description="Helical" evidence="6">
    <location>
        <begin position="410"/>
        <end position="430"/>
    </location>
</feature>
<feature type="transmembrane region" description="Helical" evidence="6">
    <location>
        <begin position="155"/>
        <end position="176"/>
    </location>
</feature>
<feature type="transmembrane region" description="Helical" evidence="6">
    <location>
        <begin position="12"/>
        <end position="36"/>
    </location>
</feature>
<dbReference type="CDD" id="cd13124">
    <property type="entry name" value="MATE_SpoVB_like"/>
    <property type="match status" value="1"/>
</dbReference>
<organism evidence="7 8">
    <name type="scientific">Dehalobacterium formicoaceticum</name>
    <dbReference type="NCBI Taxonomy" id="51515"/>
    <lineage>
        <taxon>Bacteria</taxon>
        <taxon>Bacillati</taxon>
        <taxon>Bacillota</taxon>
        <taxon>Clostridia</taxon>
        <taxon>Eubacteriales</taxon>
        <taxon>Peptococcaceae</taxon>
        <taxon>Dehalobacterium</taxon>
    </lineage>
</organism>
<feature type="transmembrane region" description="Helical" evidence="6">
    <location>
        <begin position="350"/>
        <end position="373"/>
    </location>
</feature>
<feature type="transmembrane region" description="Helical" evidence="6">
    <location>
        <begin position="255"/>
        <end position="275"/>
    </location>
</feature>
<dbReference type="PIRSF" id="PIRSF038958">
    <property type="entry name" value="PG_synth_SpoVB"/>
    <property type="match status" value="1"/>
</dbReference>
<feature type="transmembrane region" description="Helical" evidence="6">
    <location>
        <begin position="311"/>
        <end position="330"/>
    </location>
</feature>
<feature type="transmembrane region" description="Helical" evidence="6">
    <location>
        <begin position="88"/>
        <end position="108"/>
    </location>
</feature>
<dbReference type="InterPro" id="IPR002797">
    <property type="entry name" value="Polysacc_synth"/>
</dbReference>
<dbReference type="PANTHER" id="PTHR30250">
    <property type="entry name" value="PST FAMILY PREDICTED COLANIC ACID TRANSPORTER"/>
    <property type="match status" value="1"/>
</dbReference>
<dbReference type="Proteomes" id="UP001524944">
    <property type="component" value="Unassembled WGS sequence"/>
</dbReference>
<evidence type="ECO:0000256" key="4">
    <source>
        <dbReference type="ARBA" id="ARBA00022989"/>
    </source>
</evidence>
<feature type="transmembrane region" description="Helical" evidence="6">
    <location>
        <begin position="436"/>
        <end position="456"/>
    </location>
</feature>
<dbReference type="EMBL" id="JANPWE010000009">
    <property type="protein sequence ID" value="MCR6546624.1"/>
    <property type="molecule type" value="Genomic_DNA"/>
</dbReference>
<dbReference type="RefSeq" id="WP_089610840.1">
    <property type="nucleotide sequence ID" value="NZ_CP022121.1"/>
</dbReference>
<evidence type="ECO:0000256" key="2">
    <source>
        <dbReference type="ARBA" id="ARBA00022475"/>
    </source>
</evidence>
<feature type="transmembrane region" description="Helical" evidence="6">
    <location>
        <begin position="379"/>
        <end position="398"/>
    </location>
</feature>
<dbReference type="PANTHER" id="PTHR30250:SF21">
    <property type="entry name" value="LIPID II FLIPPASE MURJ"/>
    <property type="match status" value="1"/>
</dbReference>
<keyword evidence="4 6" id="KW-1133">Transmembrane helix</keyword>
<feature type="transmembrane region" description="Helical" evidence="6">
    <location>
        <begin position="120"/>
        <end position="143"/>
    </location>
</feature>
<protein>
    <submittedName>
        <fullName evidence="7">Polysaccharide biosynthesis protein</fullName>
    </submittedName>
</protein>
<evidence type="ECO:0000256" key="3">
    <source>
        <dbReference type="ARBA" id="ARBA00022692"/>
    </source>
</evidence>
<keyword evidence="2" id="KW-1003">Cell membrane</keyword>
<dbReference type="Pfam" id="PF01943">
    <property type="entry name" value="Polysacc_synt"/>
    <property type="match status" value="1"/>
</dbReference>
<comment type="subcellular location">
    <subcellularLocation>
        <location evidence="1">Cell membrane</location>
        <topology evidence="1">Multi-pass membrane protein</topology>
    </subcellularLocation>
</comment>
<accession>A0ABT1Y9L6</accession>
<keyword evidence="3 6" id="KW-0812">Transmembrane</keyword>
<feature type="transmembrane region" description="Helical" evidence="6">
    <location>
        <begin position="468"/>
        <end position="490"/>
    </location>
</feature>
<evidence type="ECO:0000256" key="1">
    <source>
        <dbReference type="ARBA" id="ARBA00004651"/>
    </source>
</evidence>
<dbReference type="InterPro" id="IPR050833">
    <property type="entry name" value="Poly_Biosynth_Transport"/>
</dbReference>
<evidence type="ECO:0000256" key="5">
    <source>
        <dbReference type="ARBA" id="ARBA00023136"/>
    </source>
</evidence>
<evidence type="ECO:0000313" key="8">
    <source>
        <dbReference type="Proteomes" id="UP001524944"/>
    </source>
</evidence>
<dbReference type="InterPro" id="IPR024923">
    <property type="entry name" value="PG_synth_SpoVB"/>
</dbReference>
<keyword evidence="5 6" id="KW-0472">Membrane</keyword>
<gene>
    <name evidence="7" type="ORF">NVS47_14065</name>
</gene>
<name>A0ABT1Y9L6_9FIRM</name>
<proteinExistence type="predicted"/>
<evidence type="ECO:0000256" key="6">
    <source>
        <dbReference type="SAM" id="Phobius"/>
    </source>
</evidence>
<sequence length="553" mass="60114">MVQKQTSTKGFTILSIAGIINKFLAVIYVPILTLLIDDYGNGIYNAGYMIYTLVFVITNTGIPVAISKLVSEQMSLGNYQATRRTLKISLVILALLGFFTSSFMAIFAGPLSRAIGWPEAYLTILALSPTMFFAAVSCAFRGYFQGRSNMMPTAVSQVIEQFINSSLTIIFAWLMLRYGYHYAAVHGISDAHQVKLIAIEFAAAGGTVGTSVGAIGSVAYLAIVYLKSRKSIIDEVDLQTEKFHVESKRVIARRILRYSLPITLGVFAVYAANLIDMKYTKSRLMTAGFSAYEASSLYGILTTQFQKIMNIPLVISTAMAATIIPSVSAASAIKDMGLLSRKINESLRAIFLLTIPAAIGLAVLAKPVITILFPANVHGWVLLEIGSTVVVLMSLVQVQGAILQGIGKTHLPTIHMVVALIFKVIINYNLIAIKSINVNGAVIGSMVCYALAAILNHLSIKKHAGVEVYFKSIFFRPLSISLVMGVLVLFCYKGSEMLFSGIIASAYWLNLISVSLSIVLGGIIYLFGMIKIKGITAEDLKRLPVKIPQRLIN</sequence>
<feature type="transmembrane region" description="Helical" evidence="6">
    <location>
        <begin position="502"/>
        <end position="527"/>
    </location>
</feature>
<reference evidence="7 8" key="1">
    <citation type="submission" date="2022-08" db="EMBL/GenBank/DDBJ databases">
        <title>Proteogenomics of the novel Dehalobacterium formicoaceticum strain EZ94 highlights a key role of methyltransferases during anaerobic dichloromethane degradation.</title>
        <authorList>
            <person name="Wasmund K."/>
        </authorList>
    </citation>
    <scope>NUCLEOTIDE SEQUENCE [LARGE SCALE GENOMIC DNA]</scope>
    <source>
        <strain evidence="7 8">EZ94</strain>
    </source>
</reference>
<evidence type="ECO:0000313" key="7">
    <source>
        <dbReference type="EMBL" id="MCR6546624.1"/>
    </source>
</evidence>
<feature type="transmembrane region" description="Helical" evidence="6">
    <location>
        <begin position="48"/>
        <end position="67"/>
    </location>
</feature>
<feature type="transmembrane region" description="Helical" evidence="6">
    <location>
        <begin position="196"/>
        <end position="223"/>
    </location>
</feature>
<keyword evidence="8" id="KW-1185">Reference proteome</keyword>